<reference evidence="1" key="1">
    <citation type="submission" date="2022-11" db="EMBL/GenBank/DDBJ databases">
        <authorList>
            <person name="Hyden B.L."/>
            <person name="Feng K."/>
            <person name="Yates T."/>
            <person name="Jawdy S."/>
            <person name="Smart L.B."/>
            <person name="Muchero W."/>
        </authorList>
    </citation>
    <scope>NUCLEOTIDE SEQUENCE</scope>
    <source>
        <tissue evidence="1">Shoot tip</tissue>
    </source>
</reference>
<organism evidence="1 2">
    <name type="scientific">Salix viminalis</name>
    <name type="common">Common osier</name>
    <name type="synonym">Basket willow</name>
    <dbReference type="NCBI Taxonomy" id="40686"/>
    <lineage>
        <taxon>Eukaryota</taxon>
        <taxon>Viridiplantae</taxon>
        <taxon>Streptophyta</taxon>
        <taxon>Embryophyta</taxon>
        <taxon>Tracheophyta</taxon>
        <taxon>Spermatophyta</taxon>
        <taxon>Magnoliopsida</taxon>
        <taxon>eudicotyledons</taxon>
        <taxon>Gunneridae</taxon>
        <taxon>Pentapetalae</taxon>
        <taxon>rosids</taxon>
        <taxon>fabids</taxon>
        <taxon>Malpighiales</taxon>
        <taxon>Salicaceae</taxon>
        <taxon>Saliceae</taxon>
        <taxon>Salix</taxon>
    </lineage>
</organism>
<evidence type="ECO:0000313" key="2">
    <source>
        <dbReference type="Proteomes" id="UP001151529"/>
    </source>
</evidence>
<protein>
    <submittedName>
        <fullName evidence="1">Uncharacterized protein</fullName>
    </submittedName>
</protein>
<proteinExistence type="predicted"/>
<accession>A0A9Q0QD16</accession>
<dbReference type="Proteomes" id="UP001151529">
    <property type="component" value="Chromosome 3"/>
</dbReference>
<gene>
    <name evidence="1" type="ORF">OIU85_030067</name>
</gene>
<reference evidence="1" key="2">
    <citation type="journal article" date="2023" name="Int. J. Mol. Sci.">
        <title>De Novo Assembly and Annotation of 11 Diverse Shrub Willow (Salix) Genomes Reveals Novel Gene Organization in Sex-Linked Regions.</title>
        <authorList>
            <person name="Hyden B."/>
            <person name="Feng K."/>
            <person name="Yates T.B."/>
            <person name="Jawdy S."/>
            <person name="Cereghino C."/>
            <person name="Smart L.B."/>
            <person name="Muchero W."/>
        </authorList>
    </citation>
    <scope>NUCLEOTIDE SEQUENCE [LARGE SCALE GENOMIC DNA]</scope>
    <source>
        <tissue evidence="1">Shoot tip</tissue>
    </source>
</reference>
<keyword evidence="2" id="KW-1185">Reference proteome</keyword>
<comment type="caution">
    <text evidence="1">The sequence shown here is derived from an EMBL/GenBank/DDBJ whole genome shotgun (WGS) entry which is preliminary data.</text>
</comment>
<evidence type="ECO:0000313" key="1">
    <source>
        <dbReference type="EMBL" id="KAJ6704216.1"/>
    </source>
</evidence>
<dbReference type="OrthoDB" id="10527042at2759"/>
<dbReference type="AlphaFoldDB" id="A0A9Q0QD16"/>
<sequence length="106" mass="12144">MFQTKQEELEDALAISIDTTPTIPGAYGSSKNLLVHGCELAQQLQKLETEKWKITSEVWIEKRTHAASQCEWRELLLKIPPPIPMFQNCILFARMQDAILRVLSSF</sequence>
<dbReference type="EMBL" id="JAPFFL010000009">
    <property type="protein sequence ID" value="KAJ6704216.1"/>
    <property type="molecule type" value="Genomic_DNA"/>
</dbReference>
<name>A0A9Q0QD16_SALVM</name>